<dbReference type="Gene3D" id="1.10.10.60">
    <property type="entry name" value="Homeodomain-like"/>
    <property type="match status" value="1"/>
</dbReference>
<dbReference type="PANTHER" id="PTHR31307:SF4">
    <property type="entry name" value="TRIHELIX TRANSCRIPTION FACTOR ASIL2"/>
    <property type="match status" value="1"/>
</dbReference>
<keyword evidence="10" id="KW-1185">Reference proteome</keyword>
<dbReference type="AlphaFoldDB" id="A0A843TIR5"/>
<evidence type="ECO:0000256" key="2">
    <source>
        <dbReference type="ARBA" id="ARBA00023015"/>
    </source>
</evidence>
<dbReference type="InterPro" id="IPR044823">
    <property type="entry name" value="ASIL1/2-like"/>
</dbReference>
<comment type="subcellular location">
    <subcellularLocation>
        <location evidence="1">Nucleus</location>
    </subcellularLocation>
</comment>
<feature type="compositionally biased region" description="Low complexity" evidence="7">
    <location>
        <begin position="417"/>
        <end position="428"/>
    </location>
</feature>
<dbReference type="EMBL" id="NMUH01000036">
    <property type="protein sequence ID" value="MQL69383.1"/>
    <property type="molecule type" value="Genomic_DNA"/>
</dbReference>
<dbReference type="Proteomes" id="UP000652761">
    <property type="component" value="Unassembled WGS sequence"/>
</dbReference>
<feature type="compositionally biased region" description="Basic and acidic residues" evidence="7">
    <location>
        <begin position="57"/>
        <end position="70"/>
    </location>
</feature>
<reference evidence="9" key="1">
    <citation type="submission" date="2017-07" db="EMBL/GenBank/DDBJ databases">
        <title>Taro Niue Genome Assembly and Annotation.</title>
        <authorList>
            <person name="Atibalentja N."/>
            <person name="Keating K."/>
            <person name="Fields C.J."/>
        </authorList>
    </citation>
    <scope>NUCLEOTIDE SEQUENCE</scope>
    <source>
        <strain evidence="9">Niue_2</strain>
        <tissue evidence="9">Leaf</tissue>
    </source>
</reference>
<sequence length="553" mass="58677">MACACATLKYPACRNFSSTSSPPSRGDTPHGQILHGEPADSLRVLVASQQHDHCDFVRGRSGGGDHGREEVEGDEGEDEDLRAAFTLKAVRAAAVASPAGEAREGRAGGDGRSPRAAAGAVWTPRRDRRGWGAAREGVSGVGYDLYIQAGATGRPHPGRIAVGPPPSDSPFPVNTVPMEEEEDAQSSPPTSPSSGSSQRAGHANAGSSVLAVTVAAAPLQTLTLAVPISQHARVAGGDCWSEGATSVLIDAWGERYLELSRGNLRQKHWQEVADIVSARDDYTKPPKSDVQCKNRIDTLKKKYKLEKARAAASAAGPSKWAFFKRLDHLLGPNHHHPPNKTPPSSSSLPPPLPQPPLPKAKAAAAANHHHPHKPSPASNLPVAVPVGPRSFHHFQKKNHHHAQLPNPRSGTISSKTAAVAAAAAAAAASPDSSGSFPPKAVNGKKRKSGKEHPAPRVTTAHRAQDGGEGLRELTRAILNFGEVYERVESSKLQQVVEMERQRMGFVKELELQRMQFFMKTQMELTQLKRNGRAAAAAAAAAAANNNSNSDNTD</sequence>
<dbReference type="Pfam" id="PF13837">
    <property type="entry name" value="Myb_DNA-bind_4"/>
    <property type="match status" value="1"/>
</dbReference>
<name>A0A843TIR5_COLES</name>
<protein>
    <recommendedName>
        <fullName evidence="8">Myb/SANT-like DNA-binding domain-containing protein</fullName>
    </recommendedName>
</protein>
<feature type="region of interest" description="Disordered" evidence="7">
    <location>
        <begin position="331"/>
        <end position="468"/>
    </location>
</feature>
<evidence type="ECO:0000313" key="9">
    <source>
        <dbReference type="EMBL" id="MQL69383.1"/>
    </source>
</evidence>
<dbReference type="InterPro" id="IPR044822">
    <property type="entry name" value="Myb_DNA-bind_4"/>
</dbReference>
<feature type="compositionally biased region" description="Low complexity" evidence="7">
    <location>
        <begin position="533"/>
        <end position="546"/>
    </location>
</feature>
<dbReference type="GO" id="GO:0005634">
    <property type="term" value="C:nucleus"/>
    <property type="evidence" value="ECO:0007669"/>
    <property type="project" value="UniProtKB-SubCell"/>
</dbReference>
<comment type="caution">
    <text evidence="9">The sequence shown here is derived from an EMBL/GenBank/DDBJ whole genome shotgun (WGS) entry which is preliminary data.</text>
</comment>
<accession>A0A843TIR5</accession>
<keyword evidence="6" id="KW-0539">Nucleus</keyword>
<evidence type="ECO:0000256" key="5">
    <source>
        <dbReference type="ARBA" id="ARBA00023163"/>
    </source>
</evidence>
<feature type="compositionally biased region" description="Basic and acidic residues" evidence="7">
    <location>
        <begin position="101"/>
        <end position="113"/>
    </location>
</feature>
<evidence type="ECO:0000256" key="1">
    <source>
        <dbReference type="ARBA" id="ARBA00004123"/>
    </source>
</evidence>
<keyword evidence="2" id="KW-0805">Transcription regulation</keyword>
<evidence type="ECO:0000256" key="6">
    <source>
        <dbReference type="ARBA" id="ARBA00023242"/>
    </source>
</evidence>
<feature type="region of interest" description="Disordered" evidence="7">
    <location>
        <begin position="97"/>
        <end position="133"/>
    </location>
</feature>
<feature type="compositionally biased region" description="Basic residues" evidence="7">
    <location>
        <begin position="390"/>
        <end position="402"/>
    </location>
</feature>
<keyword evidence="3" id="KW-0175">Coiled coil</keyword>
<evidence type="ECO:0000313" key="10">
    <source>
        <dbReference type="Proteomes" id="UP000652761"/>
    </source>
</evidence>
<evidence type="ECO:0000256" key="4">
    <source>
        <dbReference type="ARBA" id="ARBA00023125"/>
    </source>
</evidence>
<dbReference type="FunFam" id="1.10.10.60:FF:000104">
    <property type="entry name" value="trihelix transcription factor ASIL2"/>
    <property type="match status" value="1"/>
</dbReference>
<feature type="region of interest" description="Disordered" evidence="7">
    <location>
        <begin position="57"/>
        <end position="78"/>
    </location>
</feature>
<keyword evidence="5" id="KW-0804">Transcription</keyword>
<organism evidence="9 10">
    <name type="scientific">Colocasia esculenta</name>
    <name type="common">Wild taro</name>
    <name type="synonym">Arum esculentum</name>
    <dbReference type="NCBI Taxonomy" id="4460"/>
    <lineage>
        <taxon>Eukaryota</taxon>
        <taxon>Viridiplantae</taxon>
        <taxon>Streptophyta</taxon>
        <taxon>Embryophyta</taxon>
        <taxon>Tracheophyta</taxon>
        <taxon>Spermatophyta</taxon>
        <taxon>Magnoliopsida</taxon>
        <taxon>Liliopsida</taxon>
        <taxon>Araceae</taxon>
        <taxon>Aroideae</taxon>
        <taxon>Colocasieae</taxon>
        <taxon>Colocasia</taxon>
    </lineage>
</organism>
<feature type="region of interest" description="Disordered" evidence="7">
    <location>
        <begin position="16"/>
        <end position="35"/>
    </location>
</feature>
<evidence type="ECO:0000256" key="7">
    <source>
        <dbReference type="SAM" id="MobiDB-lite"/>
    </source>
</evidence>
<feature type="compositionally biased region" description="Low complexity" evidence="7">
    <location>
        <begin position="186"/>
        <end position="197"/>
    </location>
</feature>
<gene>
    <name evidence="9" type="ORF">Taro_001692</name>
</gene>
<evidence type="ECO:0000259" key="8">
    <source>
        <dbReference type="Pfam" id="PF13837"/>
    </source>
</evidence>
<keyword evidence="4" id="KW-0238">DNA-binding</keyword>
<feature type="region of interest" description="Disordered" evidence="7">
    <location>
        <begin position="532"/>
        <end position="553"/>
    </location>
</feature>
<feature type="compositionally biased region" description="Pro residues" evidence="7">
    <location>
        <begin position="348"/>
        <end position="358"/>
    </location>
</feature>
<dbReference type="GO" id="GO:0000976">
    <property type="term" value="F:transcription cis-regulatory region binding"/>
    <property type="evidence" value="ECO:0007669"/>
    <property type="project" value="TreeGrafter"/>
</dbReference>
<feature type="domain" description="Myb/SANT-like DNA-binding" evidence="8">
    <location>
        <begin position="238"/>
        <end position="329"/>
    </location>
</feature>
<proteinExistence type="predicted"/>
<dbReference type="PANTHER" id="PTHR31307">
    <property type="entry name" value="TRIHELIX TRANSCRIPTION FACTOR ASIL2"/>
    <property type="match status" value="1"/>
</dbReference>
<dbReference type="OrthoDB" id="2019351at2759"/>
<feature type="region of interest" description="Disordered" evidence="7">
    <location>
        <begin position="155"/>
        <end position="204"/>
    </location>
</feature>
<evidence type="ECO:0000256" key="3">
    <source>
        <dbReference type="ARBA" id="ARBA00023054"/>
    </source>
</evidence>
<feature type="compositionally biased region" description="Polar residues" evidence="7">
    <location>
        <begin position="406"/>
        <end position="416"/>
    </location>
</feature>